<evidence type="ECO:0000313" key="4">
    <source>
        <dbReference type="Proteomes" id="UP000216147"/>
    </source>
</evidence>
<feature type="transmembrane region" description="Helical" evidence="2">
    <location>
        <begin position="76"/>
        <end position="95"/>
    </location>
</feature>
<dbReference type="Pfam" id="PF05656">
    <property type="entry name" value="DUF805"/>
    <property type="match status" value="1"/>
</dbReference>
<organism evidence="3 4">
    <name type="scientific">Brevundimonas subvibrioides</name>
    <dbReference type="NCBI Taxonomy" id="74313"/>
    <lineage>
        <taxon>Bacteria</taxon>
        <taxon>Pseudomonadati</taxon>
        <taxon>Pseudomonadota</taxon>
        <taxon>Alphaproteobacteria</taxon>
        <taxon>Caulobacterales</taxon>
        <taxon>Caulobacteraceae</taxon>
        <taxon>Brevundimonas</taxon>
    </lineage>
</organism>
<feature type="region of interest" description="Disordered" evidence="1">
    <location>
        <begin position="138"/>
        <end position="159"/>
    </location>
</feature>
<gene>
    <name evidence="3" type="ORF">B7Y86_11705</name>
</gene>
<feature type="transmembrane region" description="Helical" evidence="2">
    <location>
        <begin position="107"/>
        <end position="128"/>
    </location>
</feature>
<evidence type="ECO:0000256" key="2">
    <source>
        <dbReference type="SAM" id="Phobius"/>
    </source>
</evidence>
<proteinExistence type="predicted"/>
<protein>
    <recommendedName>
        <fullName evidence="5">DUF805 domain-containing protein</fullName>
    </recommendedName>
</protein>
<evidence type="ECO:0008006" key="5">
    <source>
        <dbReference type="Google" id="ProtNLM"/>
    </source>
</evidence>
<evidence type="ECO:0000256" key="1">
    <source>
        <dbReference type="SAM" id="MobiDB-lite"/>
    </source>
</evidence>
<name>A0A258HFT2_9CAUL</name>
<reference evidence="3 4" key="1">
    <citation type="submission" date="2017-03" db="EMBL/GenBank/DDBJ databases">
        <title>Lifting the veil on microbial sulfur biogeochemistry in mining wastewaters.</title>
        <authorList>
            <person name="Kantor R.S."/>
            <person name="Colenbrander Nelson T."/>
            <person name="Marshall S."/>
            <person name="Bennett D."/>
            <person name="Apte S."/>
            <person name="Camacho D."/>
            <person name="Thomas B.C."/>
            <person name="Warren L.A."/>
            <person name="Banfield J.F."/>
        </authorList>
    </citation>
    <scope>NUCLEOTIDE SEQUENCE [LARGE SCALE GENOMIC DNA]</scope>
    <source>
        <strain evidence="3">32-68-21</strain>
    </source>
</reference>
<dbReference type="EMBL" id="NCEQ01000011">
    <property type="protein sequence ID" value="OYX55841.1"/>
    <property type="molecule type" value="Genomic_DNA"/>
</dbReference>
<sequence>MVGSSVFQGRMARLPYFLSVLGLWLILLLAQPLLLDLPNFIESGRILDLLWDGDYEAFGMAADAAIHKADYQTARYAALAALALALFAAFLMLSARRLRDLGRPGRYALIALIPFVGAPALFAVLILLPGDAGENAYGPGHQAHADQEAEHGFRPVRGA</sequence>
<keyword evidence="2" id="KW-0472">Membrane</keyword>
<evidence type="ECO:0000313" key="3">
    <source>
        <dbReference type="EMBL" id="OYX55841.1"/>
    </source>
</evidence>
<keyword evidence="2" id="KW-1133">Transmembrane helix</keyword>
<comment type="caution">
    <text evidence="3">The sequence shown here is derived from an EMBL/GenBank/DDBJ whole genome shotgun (WGS) entry which is preliminary data.</text>
</comment>
<dbReference type="AlphaFoldDB" id="A0A258HFT2"/>
<accession>A0A258HFT2</accession>
<dbReference type="InterPro" id="IPR008523">
    <property type="entry name" value="DUF805"/>
</dbReference>
<dbReference type="Proteomes" id="UP000216147">
    <property type="component" value="Unassembled WGS sequence"/>
</dbReference>
<dbReference type="PANTHER" id="PTHR34980">
    <property type="entry name" value="INNER MEMBRANE PROTEIN-RELATED-RELATED"/>
    <property type="match status" value="1"/>
</dbReference>
<feature type="compositionally biased region" description="Basic and acidic residues" evidence="1">
    <location>
        <begin position="143"/>
        <end position="153"/>
    </location>
</feature>
<feature type="transmembrane region" description="Helical" evidence="2">
    <location>
        <begin position="14"/>
        <end position="34"/>
    </location>
</feature>
<dbReference type="GO" id="GO:0005886">
    <property type="term" value="C:plasma membrane"/>
    <property type="evidence" value="ECO:0007669"/>
    <property type="project" value="TreeGrafter"/>
</dbReference>
<keyword evidence="2" id="KW-0812">Transmembrane</keyword>